<evidence type="ECO:0000256" key="1">
    <source>
        <dbReference type="ARBA" id="ARBA00004115"/>
    </source>
</evidence>
<evidence type="ECO:0000256" key="3">
    <source>
        <dbReference type="ARBA" id="ARBA00022729"/>
    </source>
</evidence>
<evidence type="ECO:0000256" key="7">
    <source>
        <dbReference type="SAM" id="MobiDB-lite"/>
    </source>
</evidence>
<accession>A0A0H5R515</accession>
<keyword evidence="4" id="KW-0256">Endoplasmic reticulum</keyword>
<feature type="region of interest" description="Disordered" evidence="7">
    <location>
        <begin position="214"/>
        <end position="250"/>
    </location>
</feature>
<feature type="non-terminal residue" evidence="9">
    <location>
        <position position="1"/>
    </location>
</feature>
<dbReference type="PANTHER" id="PTHR12924:SF0">
    <property type="entry name" value="TRANSLOCON-ASSOCIATED PROTEIN SUBUNIT ALPHA"/>
    <property type="match status" value="1"/>
</dbReference>
<dbReference type="PANTHER" id="PTHR12924">
    <property type="entry name" value="TRANSLOCON-ASSOCIATED PROTEIN, ALPHA SUBUNIT"/>
    <property type="match status" value="1"/>
</dbReference>
<evidence type="ECO:0000256" key="2">
    <source>
        <dbReference type="ARBA" id="ARBA00022692"/>
    </source>
</evidence>
<dbReference type="InterPro" id="IPR005595">
    <property type="entry name" value="TRAP_alpha"/>
</dbReference>
<keyword evidence="5 8" id="KW-1133">Transmembrane helix</keyword>
<feature type="compositionally biased region" description="Low complexity" evidence="7">
    <location>
        <begin position="214"/>
        <end position="224"/>
    </location>
</feature>
<keyword evidence="3" id="KW-0732">Signal</keyword>
<evidence type="ECO:0000256" key="4">
    <source>
        <dbReference type="ARBA" id="ARBA00022824"/>
    </source>
</evidence>
<keyword evidence="6 8" id="KW-0472">Membrane</keyword>
<proteinExistence type="predicted"/>
<organism evidence="9">
    <name type="scientific">Spongospora subterranea</name>
    <dbReference type="NCBI Taxonomy" id="70186"/>
    <lineage>
        <taxon>Eukaryota</taxon>
        <taxon>Sar</taxon>
        <taxon>Rhizaria</taxon>
        <taxon>Endomyxa</taxon>
        <taxon>Phytomyxea</taxon>
        <taxon>Plasmodiophorida</taxon>
        <taxon>Plasmodiophoridae</taxon>
        <taxon>Spongospora</taxon>
    </lineage>
</organism>
<name>A0A0H5R515_9EUKA</name>
<evidence type="ECO:0000256" key="6">
    <source>
        <dbReference type="ARBA" id="ARBA00023136"/>
    </source>
</evidence>
<reference evidence="9" key="1">
    <citation type="submission" date="2015-04" db="EMBL/GenBank/DDBJ databases">
        <title>The genome sequence of the plant pathogenic Rhizarian Plasmodiophora brassicae reveals insights in its biotrophic life cycle and the origin of chitin synthesis.</title>
        <authorList>
            <person name="Schwelm A."/>
            <person name="Fogelqvist J."/>
            <person name="Knaust A."/>
            <person name="Julke S."/>
            <person name="Lilja T."/>
            <person name="Dhandapani V."/>
            <person name="Bonilla-Rosso G."/>
            <person name="Karlsson M."/>
            <person name="Shevchenko A."/>
            <person name="Choi S.R."/>
            <person name="Kim H.G."/>
            <person name="Park J.Y."/>
            <person name="Lim Y.P."/>
            <person name="Ludwig-Muller J."/>
            <person name="Dixelius C."/>
        </authorList>
    </citation>
    <scope>NUCLEOTIDE SEQUENCE</scope>
    <source>
        <tissue evidence="9">Potato root galls</tissue>
    </source>
</reference>
<evidence type="ECO:0000256" key="5">
    <source>
        <dbReference type="ARBA" id="ARBA00022989"/>
    </source>
</evidence>
<feature type="transmembrane region" description="Helical" evidence="8">
    <location>
        <begin position="192"/>
        <end position="213"/>
    </location>
</feature>
<comment type="subcellular location">
    <subcellularLocation>
        <location evidence="1">Endoplasmic reticulum membrane</location>
        <topology evidence="1">Single-pass type I membrane protein</topology>
    </subcellularLocation>
</comment>
<dbReference type="EMBL" id="HACM01008534">
    <property type="protein sequence ID" value="CRZ08976.1"/>
    <property type="molecule type" value="Transcribed_RNA"/>
</dbReference>
<keyword evidence="2 8" id="KW-0812">Transmembrane</keyword>
<dbReference type="AlphaFoldDB" id="A0A0H5R515"/>
<protein>
    <submittedName>
        <fullName evidence="9">Uncharacterized protein</fullName>
    </submittedName>
</protein>
<dbReference type="GO" id="GO:0005789">
    <property type="term" value="C:endoplasmic reticulum membrane"/>
    <property type="evidence" value="ECO:0007669"/>
    <property type="project" value="UniProtKB-SubCell"/>
</dbReference>
<evidence type="ECO:0000313" key="9">
    <source>
        <dbReference type="EMBL" id="CRZ08976.1"/>
    </source>
</evidence>
<dbReference type="Pfam" id="PF03896">
    <property type="entry name" value="TRAP_alpha"/>
    <property type="match status" value="1"/>
</dbReference>
<sequence length="250" mass="27732">LHCPDIPFWVLHHTRITCLNSSGYRPHWMGRHLGSAAVLLIISVAACHGSNYYDEDEDIVHSPHPAVAVSSMFSDGNSTSFSLGESVTVLVAIHNEAGSRLTMNGLKAHIHNPKKYRIYIQNLTTKSIDTPIESGIAQTFFYKFRPHPDLHPISYRLTLEASYNIDESTYQNTFFNGTIDLYDTPIEFNVRFILQASIAVIGVIIGVLAFSTLSKGKGSSSQRSSKPRETSLTDWVGVHNTKPSGKKSKK</sequence>
<evidence type="ECO:0000256" key="8">
    <source>
        <dbReference type="SAM" id="Phobius"/>
    </source>
</evidence>